<evidence type="ECO:0000256" key="1">
    <source>
        <dbReference type="SAM" id="SignalP"/>
    </source>
</evidence>
<dbReference type="OrthoDB" id="196972at2"/>
<feature type="chain" id="PRO_5020314838" evidence="1">
    <location>
        <begin position="26"/>
        <end position="253"/>
    </location>
</feature>
<gene>
    <name evidence="2" type="ORF">ESB00_12185</name>
</gene>
<sequence length="253" mass="27099">MKLRLLPALLLASLLAPLPALFGQAATPPETISASCLIALGRPAGEADLTQQAYAGKALAQLIEMHRDNLRSDAALQDAVYVQAYRDATGAHQGFKAGSAHPKGVTYAEAVKAELAKLATQPDAYREVINRAYQLVIRRDAYPEEIAYWKPYGTLPYVVLVGAIENWAFRNQPGLMVTTGTPSIAVNSRFLRTQRVPLALANEARELLGLPVWTDVARQHSPGRNIVAVGAKDIESVGGVHFLLVGGGPLSGN</sequence>
<proteinExistence type="predicted"/>
<keyword evidence="3" id="KW-1185">Reference proteome</keyword>
<reference evidence="2 3" key="1">
    <citation type="submission" date="2019-01" db="EMBL/GenBank/DDBJ databases">
        <title>Lacunisphaera sp. strain TWA-58.</title>
        <authorList>
            <person name="Chen W.-M."/>
        </authorList>
    </citation>
    <scope>NUCLEOTIDE SEQUENCE [LARGE SCALE GENOMIC DNA]</scope>
    <source>
        <strain evidence="2 3">TWA-58</strain>
    </source>
</reference>
<evidence type="ECO:0000313" key="3">
    <source>
        <dbReference type="Proteomes" id="UP000290218"/>
    </source>
</evidence>
<comment type="caution">
    <text evidence="2">The sequence shown here is derived from an EMBL/GenBank/DDBJ whole genome shotgun (WGS) entry which is preliminary data.</text>
</comment>
<dbReference type="AlphaFoldDB" id="A0A4V1M6U2"/>
<dbReference type="RefSeq" id="WP_129047957.1">
    <property type="nucleotide sequence ID" value="NZ_SDHX01000001.1"/>
</dbReference>
<evidence type="ECO:0000313" key="2">
    <source>
        <dbReference type="EMBL" id="RXK56589.1"/>
    </source>
</evidence>
<name>A0A4V1M6U2_9BACT</name>
<organism evidence="2 3">
    <name type="scientific">Oleiharenicola lentus</name>
    <dbReference type="NCBI Taxonomy" id="2508720"/>
    <lineage>
        <taxon>Bacteria</taxon>
        <taxon>Pseudomonadati</taxon>
        <taxon>Verrucomicrobiota</taxon>
        <taxon>Opitutia</taxon>
        <taxon>Opitutales</taxon>
        <taxon>Opitutaceae</taxon>
        <taxon>Oleiharenicola</taxon>
    </lineage>
</organism>
<keyword evidence="1" id="KW-0732">Signal</keyword>
<feature type="signal peptide" evidence="1">
    <location>
        <begin position="1"/>
        <end position="25"/>
    </location>
</feature>
<protein>
    <submittedName>
        <fullName evidence="2">Uncharacterized protein</fullName>
    </submittedName>
</protein>
<dbReference type="EMBL" id="SDHX01000001">
    <property type="protein sequence ID" value="RXK56589.1"/>
    <property type="molecule type" value="Genomic_DNA"/>
</dbReference>
<accession>A0A4V1M6U2</accession>
<dbReference type="Proteomes" id="UP000290218">
    <property type="component" value="Unassembled WGS sequence"/>
</dbReference>